<gene>
    <name evidence="1" type="ORF">ASCRUDRAFT_81330</name>
</gene>
<proteinExistence type="predicted"/>
<evidence type="ECO:0000313" key="1">
    <source>
        <dbReference type="EMBL" id="ODV60344.1"/>
    </source>
</evidence>
<dbReference type="GeneID" id="30968241"/>
<dbReference type="EMBL" id="KV454482">
    <property type="protein sequence ID" value="ODV60344.1"/>
    <property type="molecule type" value="Genomic_DNA"/>
</dbReference>
<reference evidence="2" key="1">
    <citation type="submission" date="2016-05" db="EMBL/GenBank/DDBJ databases">
        <title>Comparative genomics of biotechnologically important yeasts.</title>
        <authorList>
            <consortium name="DOE Joint Genome Institute"/>
            <person name="Riley R."/>
            <person name="Haridas S."/>
            <person name="Wolfe K.H."/>
            <person name="Lopes M.R."/>
            <person name="Hittinger C.T."/>
            <person name="Goker M."/>
            <person name="Salamov A."/>
            <person name="Wisecaver J."/>
            <person name="Long T.M."/>
            <person name="Aerts A.L."/>
            <person name="Barry K."/>
            <person name="Choi C."/>
            <person name="Clum A."/>
            <person name="Coughlan A.Y."/>
            <person name="Deshpande S."/>
            <person name="Douglass A.P."/>
            <person name="Hanson S.J."/>
            <person name="Klenk H.-P."/>
            <person name="Labutti K."/>
            <person name="Lapidus A."/>
            <person name="Lindquist E."/>
            <person name="Lipzen A."/>
            <person name="Meier-Kolthoff J.P."/>
            <person name="Ohm R.A."/>
            <person name="Otillar R.P."/>
            <person name="Pangilinan J."/>
            <person name="Peng Y."/>
            <person name="Rokas A."/>
            <person name="Rosa C.A."/>
            <person name="Scheuner C."/>
            <person name="Sibirny A.A."/>
            <person name="Slot J.C."/>
            <person name="Stielow J.B."/>
            <person name="Sun H."/>
            <person name="Kurtzman C.P."/>
            <person name="Blackwell M."/>
            <person name="Grigoriev I.V."/>
            <person name="Jeffries T.W."/>
        </authorList>
    </citation>
    <scope>NUCLEOTIDE SEQUENCE [LARGE SCALE GENOMIC DNA]</scope>
    <source>
        <strain evidence="2">DSM 1968</strain>
    </source>
</reference>
<dbReference type="InParanoid" id="A0A1D2VF92"/>
<keyword evidence="2" id="KW-1185">Reference proteome</keyword>
<name>A0A1D2VF92_9ASCO</name>
<dbReference type="AlphaFoldDB" id="A0A1D2VF92"/>
<organism evidence="1 2">
    <name type="scientific">Ascoidea rubescens DSM 1968</name>
    <dbReference type="NCBI Taxonomy" id="1344418"/>
    <lineage>
        <taxon>Eukaryota</taxon>
        <taxon>Fungi</taxon>
        <taxon>Dikarya</taxon>
        <taxon>Ascomycota</taxon>
        <taxon>Saccharomycotina</taxon>
        <taxon>Saccharomycetes</taxon>
        <taxon>Ascoideaceae</taxon>
        <taxon>Ascoidea</taxon>
    </lineage>
</organism>
<dbReference type="RefSeq" id="XP_020046651.1">
    <property type="nucleotide sequence ID" value="XM_020194605.1"/>
</dbReference>
<evidence type="ECO:0000313" key="2">
    <source>
        <dbReference type="Proteomes" id="UP000095038"/>
    </source>
</evidence>
<sequence>MPQSGTSYNAFSIVFTIQQQHLQHTMNKVVFPRPNSFLLTFNTQSIRLSSNSPDFDESLLSFLLKPTARKSSPKKALQKETEANRQEKSRIRFHDLKKFDKKNFNNALELIKFSKNNHPSLFDLKFPISDSEKKIVTNDLSNLLNLINLPKASLNDSSNLLYKSHFDNIFNNINDIKQIKKKNQNQNQNQKLIDDKFYLNLNPVNLDLYVQSTKNEDELFHIFTIFFLNKKIHLKFLLQIIFNPNFKNVNYVNIIYNEINNFISNDNNNNNNNNSNMKQSQKDKNPLLSWDYNVDSITFQVAIMLKYYSLGHYKDCKYLFNFYFLNKWLPYLSNIHENYINKLSLRCERKIWRHYILYNKKHIDSSDHNLNPNNNQFLKLMKENNLDNNLKTLFLLFEALPKVFLKTEITNNSKIIKNPFSPFFNQLLTLFNNYYQSNINTLNNFDNFNLITEKQVLLINLITQLAKSPNSIPHNYHEIISRLQFISIKYSISIDNKNLYDLNKIINSYRNLTSKKFNIIKKNSFLKRIFAMPYKNSNSFFNNSDSKTKSDSDLGSKTIQVTINGKVQYLDDMTVDNNKLHLKKNSITHNELYKSYKKNDQQFRNEIIQINSLIKDKEINSIIETYISKRNENVYKNIEKEANSSESDSDETAYKFA</sequence>
<accession>A0A1D2VF92</accession>
<protein>
    <submittedName>
        <fullName evidence="1">Uncharacterized protein</fullName>
    </submittedName>
</protein>
<dbReference type="Proteomes" id="UP000095038">
    <property type="component" value="Unassembled WGS sequence"/>
</dbReference>